<feature type="domain" description="HTH lysR-type" evidence="5">
    <location>
        <begin position="1"/>
        <end position="58"/>
    </location>
</feature>
<dbReference type="Proteomes" id="UP000315343">
    <property type="component" value="Unassembled WGS sequence"/>
</dbReference>
<sequence length="290" mass="33043">MKLQSLKYFVNLAGTKSYTRSAEECFITQPALSRSISELENELGCRLFERNSRSVELTEEGKVCLAEAKKIIKHCDALVEKVTNANQQFKNPVKIGYVIYGHLAVFNKKLSQIPNSNTIKIETEYDSLARTNEKLMSDEIDMAIIPEASITSFNNFNSFKLQKSQLYVLIPNKNELFHRNFVNFNDLKNQKFIGWCPDETPLINDSHSMVCEKNGFKPEFVAYGKKMGDIMTLSILHNALGFASCKLAVVDQEEFKLIPVSDSKENFGLLCIWKKDQKNPSINKLMQLFA</sequence>
<evidence type="ECO:0000313" key="7">
    <source>
        <dbReference type="Proteomes" id="UP000315343"/>
    </source>
</evidence>
<protein>
    <submittedName>
        <fullName evidence="6">LysR family hydrogen peroxide-inducible transcriptional activator</fullName>
    </submittedName>
</protein>
<dbReference type="Gene3D" id="3.40.190.10">
    <property type="entry name" value="Periplasmic binding protein-like II"/>
    <property type="match status" value="2"/>
</dbReference>
<dbReference type="GO" id="GO:0003700">
    <property type="term" value="F:DNA-binding transcription factor activity"/>
    <property type="evidence" value="ECO:0007669"/>
    <property type="project" value="InterPro"/>
</dbReference>
<dbReference type="CDD" id="cd05466">
    <property type="entry name" value="PBP2_LTTR_substrate"/>
    <property type="match status" value="1"/>
</dbReference>
<evidence type="ECO:0000313" key="6">
    <source>
        <dbReference type="EMBL" id="TWH83751.1"/>
    </source>
</evidence>
<dbReference type="Pfam" id="PF00126">
    <property type="entry name" value="HTH_1"/>
    <property type="match status" value="1"/>
</dbReference>
<keyword evidence="3" id="KW-0238">DNA-binding</keyword>
<dbReference type="PANTHER" id="PTHR30346:SF0">
    <property type="entry name" value="HCA OPERON TRANSCRIPTIONAL ACTIVATOR HCAR"/>
    <property type="match status" value="1"/>
</dbReference>
<dbReference type="PANTHER" id="PTHR30346">
    <property type="entry name" value="TRANSCRIPTIONAL DUAL REGULATOR HCAR-RELATED"/>
    <property type="match status" value="1"/>
</dbReference>
<dbReference type="EMBL" id="VLKH01000001">
    <property type="protein sequence ID" value="TWH83751.1"/>
    <property type="molecule type" value="Genomic_DNA"/>
</dbReference>
<dbReference type="FunFam" id="1.10.10.10:FF:000001">
    <property type="entry name" value="LysR family transcriptional regulator"/>
    <property type="match status" value="1"/>
</dbReference>
<dbReference type="SUPFAM" id="SSF53850">
    <property type="entry name" value="Periplasmic binding protein-like II"/>
    <property type="match status" value="1"/>
</dbReference>
<evidence type="ECO:0000259" key="5">
    <source>
        <dbReference type="PROSITE" id="PS50931"/>
    </source>
</evidence>
<organism evidence="6 7">
    <name type="scientific">Sedimentibacter saalensis</name>
    <dbReference type="NCBI Taxonomy" id="130788"/>
    <lineage>
        <taxon>Bacteria</taxon>
        <taxon>Bacillati</taxon>
        <taxon>Bacillota</taxon>
        <taxon>Tissierellia</taxon>
        <taxon>Sedimentibacter</taxon>
    </lineage>
</organism>
<proteinExistence type="inferred from homology"/>
<evidence type="ECO:0000256" key="1">
    <source>
        <dbReference type="ARBA" id="ARBA00009437"/>
    </source>
</evidence>
<keyword evidence="4" id="KW-0804">Transcription</keyword>
<gene>
    <name evidence="6" type="ORF">LY60_00363</name>
</gene>
<dbReference type="AlphaFoldDB" id="A0A562JKL2"/>
<accession>A0A562JKL2</accession>
<dbReference type="PRINTS" id="PR00039">
    <property type="entry name" value="HTHLYSR"/>
</dbReference>
<dbReference type="GO" id="GO:0032993">
    <property type="term" value="C:protein-DNA complex"/>
    <property type="evidence" value="ECO:0007669"/>
    <property type="project" value="TreeGrafter"/>
</dbReference>
<dbReference type="InterPro" id="IPR000847">
    <property type="entry name" value="LysR_HTH_N"/>
</dbReference>
<evidence type="ECO:0000256" key="3">
    <source>
        <dbReference type="ARBA" id="ARBA00023125"/>
    </source>
</evidence>
<dbReference type="PROSITE" id="PS50931">
    <property type="entry name" value="HTH_LYSR"/>
    <property type="match status" value="1"/>
</dbReference>
<dbReference type="Pfam" id="PF03466">
    <property type="entry name" value="LysR_substrate"/>
    <property type="match status" value="1"/>
</dbReference>
<dbReference type="SUPFAM" id="SSF46785">
    <property type="entry name" value="Winged helix' DNA-binding domain"/>
    <property type="match status" value="1"/>
</dbReference>
<dbReference type="InterPro" id="IPR036388">
    <property type="entry name" value="WH-like_DNA-bd_sf"/>
</dbReference>
<dbReference type="Gene3D" id="1.10.10.10">
    <property type="entry name" value="Winged helix-like DNA-binding domain superfamily/Winged helix DNA-binding domain"/>
    <property type="match status" value="1"/>
</dbReference>
<comment type="caution">
    <text evidence="6">The sequence shown here is derived from an EMBL/GenBank/DDBJ whole genome shotgun (WGS) entry which is preliminary data.</text>
</comment>
<keyword evidence="7" id="KW-1185">Reference proteome</keyword>
<dbReference type="GO" id="GO:0003677">
    <property type="term" value="F:DNA binding"/>
    <property type="evidence" value="ECO:0007669"/>
    <property type="project" value="UniProtKB-KW"/>
</dbReference>
<evidence type="ECO:0000256" key="2">
    <source>
        <dbReference type="ARBA" id="ARBA00023015"/>
    </source>
</evidence>
<reference evidence="6 7" key="1">
    <citation type="submission" date="2019-07" db="EMBL/GenBank/DDBJ databases">
        <title>Genomic Encyclopedia of Type Strains, Phase I: the one thousand microbial genomes (KMG-I) project.</title>
        <authorList>
            <person name="Kyrpides N."/>
        </authorList>
    </citation>
    <scope>NUCLEOTIDE SEQUENCE [LARGE SCALE GENOMIC DNA]</scope>
    <source>
        <strain evidence="6 7">DSM 13558</strain>
    </source>
</reference>
<keyword evidence="2" id="KW-0805">Transcription regulation</keyword>
<evidence type="ECO:0000256" key="4">
    <source>
        <dbReference type="ARBA" id="ARBA00023163"/>
    </source>
</evidence>
<comment type="similarity">
    <text evidence="1">Belongs to the LysR transcriptional regulatory family.</text>
</comment>
<name>A0A562JKL2_9FIRM</name>
<dbReference type="InterPro" id="IPR005119">
    <property type="entry name" value="LysR_subst-bd"/>
</dbReference>
<dbReference type="RefSeq" id="WP_312832547.1">
    <property type="nucleotide sequence ID" value="NZ_DAMBUX010000009.1"/>
</dbReference>
<dbReference type="InterPro" id="IPR036390">
    <property type="entry name" value="WH_DNA-bd_sf"/>
</dbReference>